<accession>A0ABV2AMC5</accession>
<evidence type="ECO:0000256" key="1">
    <source>
        <dbReference type="ARBA" id="ARBA00022723"/>
    </source>
</evidence>
<dbReference type="EMBL" id="JBDODL010000896">
    <property type="protein sequence ID" value="MES1920835.1"/>
    <property type="molecule type" value="Genomic_DNA"/>
</dbReference>
<protein>
    <submittedName>
        <fullName evidence="5">Bromodomain and PHD finger-containing protein 3</fullName>
    </submittedName>
</protein>
<evidence type="ECO:0000256" key="3">
    <source>
        <dbReference type="ARBA" id="ARBA00022833"/>
    </source>
</evidence>
<feature type="domain" description="PHD-type" evidence="4">
    <location>
        <begin position="18"/>
        <end position="128"/>
    </location>
</feature>
<sequence length="185" mass="21637">IKFYKNRNLKSCKVQKTPKKCDLCNRFGGAFIQIQSETPRFVHIACAIWIPEIEFDQNLAIAKNVEKTNFRRVFPCRYCIRTGGASIQCSSKCSTMFHPICGLFQGFFMKVIKIERKNVLLAFCKKHSCVVRKSDNKKLLKLSKLRSFEDEEKVRINFEKKIGYLKSDKIVIFDNLDKCLKRNHK</sequence>
<dbReference type="InterPro" id="IPR034732">
    <property type="entry name" value="EPHD"/>
</dbReference>
<name>A0ABV2AMC5_9EUKA</name>
<dbReference type="PANTHER" id="PTHR13793:SF107">
    <property type="entry name" value="BROMODOMAIN-CONTAINING PROTEIN HOMOLOG"/>
    <property type="match status" value="1"/>
</dbReference>
<keyword evidence="6" id="KW-1185">Reference proteome</keyword>
<dbReference type="PROSITE" id="PS51805">
    <property type="entry name" value="EPHD"/>
    <property type="match status" value="1"/>
</dbReference>
<keyword evidence="3" id="KW-0862">Zinc</keyword>
<keyword evidence="2" id="KW-0863">Zinc-finger</keyword>
<keyword evidence="1" id="KW-0479">Metal-binding</keyword>
<evidence type="ECO:0000313" key="6">
    <source>
        <dbReference type="Proteomes" id="UP001439008"/>
    </source>
</evidence>
<evidence type="ECO:0000259" key="4">
    <source>
        <dbReference type="PROSITE" id="PS51805"/>
    </source>
</evidence>
<dbReference type="InterPro" id="IPR013083">
    <property type="entry name" value="Znf_RING/FYVE/PHD"/>
</dbReference>
<dbReference type="InterPro" id="IPR050701">
    <property type="entry name" value="Histone_Mod_Regulator"/>
</dbReference>
<reference evidence="5 6" key="1">
    <citation type="journal article" date="2024" name="BMC Biol.">
        <title>Comparative genomics of Ascetosporea gives new insight into the evolutionary basis for animal parasitism in Rhizaria.</title>
        <authorList>
            <person name="Hiltunen Thoren M."/>
            <person name="Onut-Brannstrom I."/>
            <person name="Alfjorden A."/>
            <person name="Peckova H."/>
            <person name="Swords F."/>
            <person name="Hooper C."/>
            <person name="Holzer A.S."/>
            <person name="Bass D."/>
            <person name="Burki F."/>
        </authorList>
    </citation>
    <scope>NUCLEOTIDE SEQUENCE [LARGE SCALE GENOMIC DNA]</scope>
    <source>
        <strain evidence="5">20-A016</strain>
    </source>
</reference>
<dbReference type="CDD" id="cd15571">
    <property type="entry name" value="ePHD"/>
    <property type="match status" value="1"/>
</dbReference>
<comment type="caution">
    <text evidence="5">The sequence shown here is derived from an EMBL/GenBank/DDBJ whole genome shotgun (WGS) entry which is preliminary data.</text>
</comment>
<dbReference type="PANTHER" id="PTHR13793">
    <property type="entry name" value="PHD FINGER PROTEINS"/>
    <property type="match status" value="1"/>
</dbReference>
<gene>
    <name evidence="5" type="primary">BRPF3</name>
    <name evidence="5" type="ORF">MHBO_002462</name>
</gene>
<feature type="non-terminal residue" evidence="5">
    <location>
        <position position="1"/>
    </location>
</feature>
<proteinExistence type="predicted"/>
<evidence type="ECO:0000256" key="2">
    <source>
        <dbReference type="ARBA" id="ARBA00022771"/>
    </source>
</evidence>
<evidence type="ECO:0000313" key="5">
    <source>
        <dbReference type="EMBL" id="MES1920835.1"/>
    </source>
</evidence>
<organism evidence="5 6">
    <name type="scientific">Bonamia ostreae</name>
    <dbReference type="NCBI Taxonomy" id="126728"/>
    <lineage>
        <taxon>Eukaryota</taxon>
        <taxon>Sar</taxon>
        <taxon>Rhizaria</taxon>
        <taxon>Endomyxa</taxon>
        <taxon>Ascetosporea</taxon>
        <taxon>Haplosporida</taxon>
        <taxon>Bonamia</taxon>
    </lineage>
</organism>
<dbReference type="Proteomes" id="UP001439008">
    <property type="component" value="Unassembled WGS sequence"/>
</dbReference>
<dbReference type="Gene3D" id="3.30.40.10">
    <property type="entry name" value="Zinc/RING finger domain, C3HC4 (zinc finger)"/>
    <property type="match status" value="1"/>
</dbReference>
<dbReference type="Pfam" id="PF13832">
    <property type="entry name" value="zf-HC5HC2H_2"/>
    <property type="match status" value="1"/>
</dbReference>